<evidence type="ECO:0000313" key="2">
    <source>
        <dbReference type="Proteomes" id="UP001153636"/>
    </source>
</evidence>
<sequence length="143" mass="15851">MLEFFYLSSISTDHLQVIGCDGTSLNTGHKDGVITLLEHQVKRPLQWFICELHANELPLRHLIQHLDGNTSGPCAFQGPIGRALNECEKLSIAKFQVIGSTLPNISFDDLGTNQKYLFDICQAIINGTCSESLSKRNPGMLNH</sequence>
<accession>A0A9P0CME8</accession>
<keyword evidence="2" id="KW-1185">Reference proteome</keyword>
<dbReference type="Proteomes" id="UP001153636">
    <property type="component" value="Chromosome 10"/>
</dbReference>
<gene>
    <name evidence="1" type="ORF">PSYICH_LOCUS2050</name>
</gene>
<evidence type="ECO:0000313" key="1">
    <source>
        <dbReference type="EMBL" id="CAH1100766.1"/>
    </source>
</evidence>
<reference evidence="1" key="1">
    <citation type="submission" date="2022-01" db="EMBL/GenBank/DDBJ databases">
        <authorList>
            <person name="King R."/>
        </authorList>
    </citation>
    <scope>NUCLEOTIDE SEQUENCE</scope>
</reference>
<organism evidence="1 2">
    <name type="scientific">Psylliodes chrysocephalus</name>
    <dbReference type="NCBI Taxonomy" id="3402493"/>
    <lineage>
        <taxon>Eukaryota</taxon>
        <taxon>Metazoa</taxon>
        <taxon>Ecdysozoa</taxon>
        <taxon>Arthropoda</taxon>
        <taxon>Hexapoda</taxon>
        <taxon>Insecta</taxon>
        <taxon>Pterygota</taxon>
        <taxon>Neoptera</taxon>
        <taxon>Endopterygota</taxon>
        <taxon>Coleoptera</taxon>
        <taxon>Polyphaga</taxon>
        <taxon>Cucujiformia</taxon>
        <taxon>Chrysomeloidea</taxon>
        <taxon>Chrysomelidae</taxon>
        <taxon>Galerucinae</taxon>
        <taxon>Alticini</taxon>
        <taxon>Psylliodes</taxon>
    </lineage>
</organism>
<dbReference type="AlphaFoldDB" id="A0A9P0CME8"/>
<protein>
    <submittedName>
        <fullName evidence="1">Uncharacterized protein</fullName>
    </submittedName>
</protein>
<name>A0A9P0CME8_9CUCU</name>
<proteinExistence type="predicted"/>
<dbReference type="OrthoDB" id="6766867at2759"/>
<dbReference type="EMBL" id="OV651822">
    <property type="protein sequence ID" value="CAH1100766.1"/>
    <property type="molecule type" value="Genomic_DNA"/>
</dbReference>